<dbReference type="SUPFAM" id="SSF75005">
    <property type="entry name" value="Arabinanase/levansucrase/invertase"/>
    <property type="match status" value="1"/>
</dbReference>
<evidence type="ECO:0000313" key="7">
    <source>
        <dbReference type="Proteomes" id="UP000029964"/>
    </source>
</evidence>
<dbReference type="CDD" id="cd18821">
    <property type="entry name" value="GH43_Pc3Gal43A-like"/>
    <property type="match status" value="1"/>
</dbReference>
<evidence type="ECO:0000256" key="5">
    <source>
        <dbReference type="SAM" id="SignalP"/>
    </source>
</evidence>
<protein>
    <submittedName>
        <fullName evidence="6">Uncharacterized protein</fullName>
    </submittedName>
</protein>
<dbReference type="STRING" id="857340.A0A086SU39"/>
<keyword evidence="5" id="KW-0732">Signal</keyword>
<reference evidence="7" key="1">
    <citation type="journal article" date="2014" name="Genome Announc.">
        <title>Genome sequence and annotation of Acremonium chrysogenum, producer of the beta-lactam antibiotic cephalosporin C.</title>
        <authorList>
            <person name="Terfehr D."/>
            <person name="Dahlmann T.A."/>
            <person name="Specht T."/>
            <person name="Zadra I."/>
            <person name="Kuernsteiner H."/>
            <person name="Kueck U."/>
        </authorList>
    </citation>
    <scope>NUCLEOTIDE SEQUENCE [LARGE SCALE GENOMIC DNA]</scope>
    <source>
        <strain evidence="7">ATCC 11550 / CBS 779.69 / DSM 880 / IAM 14645 / JCM 23072 / IMI 49137</strain>
    </source>
</reference>
<dbReference type="Gene3D" id="2.60.120.260">
    <property type="entry name" value="Galactose-binding domain-like"/>
    <property type="match status" value="1"/>
</dbReference>
<keyword evidence="7" id="KW-1185">Reference proteome</keyword>
<proteinExistence type="inferred from homology"/>
<name>A0A086SU39_HAPC1</name>
<dbReference type="GO" id="GO:0004553">
    <property type="term" value="F:hydrolase activity, hydrolyzing O-glycosyl compounds"/>
    <property type="evidence" value="ECO:0007669"/>
    <property type="project" value="InterPro"/>
</dbReference>
<dbReference type="Pfam" id="PF04616">
    <property type="entry name" value="Glyco_hydro_43"/>
    <property type="match status" value="1"/>
</dbReference>
<dbReference type="OrthoDB" id="3426327at2759"/>
<dbReference type="PANTHER" id="PTHR22925:SF39">
    <property type="entry name" value="PUTATIVE (AFU_ORTHOLOGUE AFUA_5G14190)-RELATED"/>
    <property type="match status" value="1"/>
</dbReference>
<dbReference type="InterPro" id="IPR023296">
    <property type="entry name" value="Glyco_hydro_beta-prop_sf"/>
</dbReference>
<gene>
    <name evidence="6" type="ORF">ACRE_086730</name>
</gene>
<dbReference type="HOGENOM" id="CLU_016116_1_1_1"/>
<evidence type="ECO:0000256" key="4">
    <source>
        <dbReference type="RuleBase" id="RU361187"/>
    </source>
</evidence>
<evidence type="ECO:0000256" key="3">
    <source>
        <dbReference type="ARBA" id="ARBA00023295"/>
    </source>
</evidence>
<dbReference type="PANTHER" id="PTHR22925">
    <property type="entry name" value="GLYCOSYL HYDROLASE 43 FAMILY MEMBER"/>
    <property type="match status" value="1"/>
</dbReference>
<dbReference type="InterPro" id="IPR006710">
    <property type="entry name" value="Glyco_hydro_43"/>
</dbReference>
<keyword evidence="3 4" id="KW-0326">Glycosidase</keyword>
<dbReference type="EMBL" id="JPKY01000181">
    <property type="protein sequence ID" value="KFH40621.1"/>
    <property type="molecule type" value="Genomic_DNA"/>
</dbReference>
<evidence type="ECO:0000256" key="1">
    <source>
        <dbReference type="ARBA" id="ARBA00009865"/>
    </source>
</evidence>
<evidence type="ECO:0000256" key="2">
    <source>
        <dbReference type="ARBA" id="ARBA00022801"/>
    </source>
</evidence>
<dbReference type="GO" id="GO:0005975">
    <property type="term" value="P:carbohydrate metabolic process"/>
    <property type="evidence" value="ECO:0007669"/>
    <property type="project" value="InterPro"/>
</dbReference>
<keyword evidence="2 4" id="KW-0378">Hydrolase</keyword>
<dbReference type="AlphaFoldDB" id="A0A086SU39"/>
<dbReference type="Proteomes" id="UP000029964">
    <property type="component" value="Unassembled WGS sequence"/>
</dbReference>
<evidence type="ECO:0000313" key="6">
    <source>
        <dbReference type="EMBL" id="KFH40621.1"/>
    </source>
</evidence>
<sequence length="497" mass="56145">MAVFKTMATLALAATTASGKWIVPGARWYDTDGNIFNAHAGGLAVDRDSGRFFWFGEHKTEEREEGGGIACYSSEDLATWESHGLCLEPVEGHEYISPDNVIQRPKVQYSEADKKYHMWWHADDSKYSLLLQGHATSDTIQGPYTFDKAVAPLGNWSQDFGLFTDFKDGRSYALYSNGDTVEGRDNYLTVFNEELTDLDEVVYRWPKFDLEAPTIIQTEKSYYALMSHKTGYRPNNVVAFRADKLEGPWSQPFMVSPAYTRTFSTQSGFSWRIEGTKRTTYLYMADQWDLNSIWESRNVWLPMEIDDRKGTLDVLWHDIFDLDVKTGVWKPVKGKEYFAAKHAKLSGDAYLQEANFANFGRIATGIYGNESKATFEVQGAGADQWVSFYHQNIDDMGFGDQPMGQPDRINGTWQIRRISSVIVNGDEDNVHTLYQKDTHKGVILSTPLKLPLKKGKNTITVGGLDNGFDVKGADLDKLVVYPPEPKKRGKGHHPHTG</sequence>
<comment type="similarity">
    <text evidence="1 4">Belongs to the glycosyl hydrolase 43 family.</text>
</comment>
<feature type="signal peptide" evidence="5">
    <location>
        <begin position="1"/>
        <end position="19"/>
    </location>
</feature>
<comment type="caution">
    <text evidence="6">The sequence shown here is derived from an EMBL/GenBank/DDBJ whole genome shotgun (WGS) entry which is preliminary data.</text>
</comment>
<organism evidence="6 7">
    <name type="scientific">Hapsidospora chrysogenum (strain ATCC 11550 / CBS 779.69 / DSM 880 / IAM 14645 / JCM 23072 / IMI 49137)</name>
    <name type="common">Acremonium chrysogenum</name>
    <dbReference type="NCBI Taxonomy" id="857340"/>
    <lineage>
        <taxon>Eukaryota</taxon>
        <taxon>Fungi</taxon>
        <taxon>Dikarya</taxon>
        <taxon>Ascomycota</taxon>
        <taxon>Pezizomycotina</taxon>
        <taxon>Sordariomycetes</taxon>
        <taxon>Hypocreomycetidae</taxon>
        <taxon>Hypocreales</taxon>
        <taxon>Bionectriaceae</taxon>
        <taxon>Hapsidospora</taxon>
    </lineage>
</organism>
<accession>A0A086SU39</accession>
<dbReference type="Gene3D" id="2.115.10.20">
    <property type="entry name" value="Glycosyl hydrolase domain, family 43"/>
    <property type="match status" value="1"/>
</dbReference>
<feature type="chain" id="PRO_5001814975" evidence="5">
    <location>
        <begin position="20"/>
        <end position="497"/>
    </location>
</feature>